<dbReference type="CDD" id="cd05289">
    <property type="entry name" value="MDR_like_2"/>
    <property type="match status" value="1"/>
</dbReference>
<sequence length="315" mass="32516">MRAIAVHTPGGTPELMELPVPSPARGEVLLELVAASVNPIDAGIAQGRMSMPSVYPLVLGVDGVGRVVEVGEAVRGFKRGDMLHGQFFRTPLGHGTFADYTVVTEFPDNGALQMVPDGMPADTAAALPTAGMTALGVLEAMGVTAGQSVLILGATGGVGVFAVQLAAARGAEVIATARPDADRWIRQLGAAQTTDYTASDIAEQVRKSHPGGVDALLDLTRDPDRFSAYTGLVRDGGAAASVTLTAAPELLASERIAVSNFMMQDKPDLLARITAEVASGRITVPVQQTVTLDQTPEALARNAAGGARGKTTVRI</sequence>
<dbReference type="SUPFAM" id="SSF50129">
    <property type="entry name" value="GroES-like"/>
    <property type="match status" value="1"/>
</dbReference>
<dbReference type="GO" id="GO:0016491">
    <property type="term" value="F:oxidoreductase activity"/>
    <property type="evidence" value="ECO:0007669"/>
    <property type="project" value="UniProtKB-KW"/>
</dbReference>
<dbReference type="EMBL" id="JBHEZZ010000041">
    <property type="protein sequence ID" value="MFC1407227.1"/>
    <property type="molecule type" value="Genomic_DNA"/>
</dbReference>
<feature type="domain" description="Enoyl reductase (ER)" evidence="1">
    <location>
        <begin position="11"/>
        <end position="313"/>
    </location>
</feature>
<dbReference type="Gene3D" id="3.90.180.10">
    <property type="entry name" value="Medium-chain alcohol dehydrogenases, catalytic domain"/>
    <property type="match status" value="1"/>
</dbReference>
<dbReference type="InterPro" id="IPR020843">
    <property type="entry name" value="ER"/>
</dbReference>
<evidence type="ECO:0000313" key="3">
    <source>
        <dbReference type="Proteomes" id="UP001592528"/>
    </source>
</evidence>
<dbReference type="PANTHER" id="PTHR44013:SF1">
    <property type="entry name" value="ZINC-TYPE ALCOHOL DEHYDROGENASE-LIKE PROTEIN C16A3.02C"/>
    <property type="match status" value="1"/>
</dbReference>
<dbReference type="InterPro" id="IPR013149">
    <property type="entry name" value="ADH-like_C"/>
</dbReference>
<dbReference type="InterPro" id="IPR036291">
    <property type="entry name" value="NAD(P)-bd_dom_sf"/>
</dbReference>
<proteinExistence type="predicted"/>
<dbReference type="Proteomes" id="UP001592528">
    <property type="component" value="Unassembled WGS sequence"/>
</dbReference>
<dbReference type="SUPFAM" id="SSF51735">
    <property type="entry name" value="NAD(P)-binding Rossmann-fold domains"/>
    <property type="match status" value="1"/>
</dbReference>
<dbReference type="RefSeq" id="WP_030266141.1">
    <property type="nucleotide sequence ID" value="NZ_JBHEZZ010000041.1"/>
</dbReference>
<evidence type="ECO:0000313" key="2">
    <source>
        <dbReference type="EMBL" id="MFC1407227.1"/>
    </source>
</evidence>
<protein>
    <submittedName>
        <fullName evidence="2">NADP-dependent oxidoreductase</fullName>
        <ecNumber evidence="2">1.-.-.-</ecNumber>
    </submittedName>
</protein>
<dbReference type="InterPro" id="IPR052733">
    <property type="entry name" value="Chloroplast_QOR"/>
</dbReference>
<name>A0ABV6V0T2_9ACTN</name>
<organism evidence="2 3">
    <name type="scientific">Streptacidiphilus cavernicola</name>
    <dbReference type="NCBI Taxonomy" id="3342716"/>
    <lineage>
        <taxon>Bacteria</taxon>
        <taxon>Bacillati</taxon>
        <taxon>Actinomycetota</taxon>
        <taxon>Actinomycetes</taxon>
        <taxon>Kitasatosporales</taxon>
        <taxon>Streptomycetaceae</taxon>
        <taxon>Streptacidiphilus</taxon>
    </lineage>
</organism>
<dbReference type="Pfam" id="PF08240">
    <property type="entry name" value="ADH_N"/>
    <property type="match status" value="1"/>
</dbReference>
<dbReference type="InterPro" id="IPR013154">
    <property type="entry name" value="ADH-like_N"/>
</dbReference>
<evidence type="ECO:0000259" key="1">
    <source>
        <dbReference type="SMART" id="SM00829"/>
    </source>
</evidence>
<dbReference type="Gene3D" id="3.40.50.720">
    <property type="entry name" value="NAD(P)-binding Rossmann-like Domain"/>
    <property type="match status" value="1"/>
</dbReference>
<keyword evidence="3" id="KW-1185">Reference proteome</keyword>
<comment type="caution">
    <text evidence="2">The sequence shown here is derived from an EMBL/GenBank/DDBJ whole genome shotgun (WGS) entry which is preliminary data.</text>
</comment>
<gene>
    <name evidence="2" type="ORF">ACEZDJ_38685</name>
</gene>
<accession>A0ABV6V0T2</accession>
<dbReference type="SMART" id="SM00829">
    <property type="entry name" value="PKS_ER"/>
    <property type="match status" value="1"/>
</dbReference>
<dbReference type="EC" id="1.-.-.-" evidence="2"/>
<dbReference type="Pfam" id="PF00107">
    <property type="entry name" value="ADH_zinc_N"/>
    <property type="match status" value="1"/>
</dbReference>
<reference evidence="2 3" key="1">
    <citation type="submission" date="2024-09" db="EMBL/GenBank/DDBJ databases">
        <authorList>
            <person name="Lee S.D."/>
        </authorList>
    </citation>
    <scope>NUCLEOTIDE SEQUENCE [LARGE SCALE GENOMIC DNA]</scope>
    <source>
        <strain evidence="2 3">N1-5</strain>
    </source>
</reference>
<dbReference type="InterPro" id="IPR011032">
    <property type="entry name" value="GroES-like_sf"/>
</dbReference>
<keyword evidence="2" id="KW-0560">Oxidoreductase</keyword>
<dbReference type="PANTHER" id="PTHR44013">
    <property type="entry name" value="ZINC-TYPE ALCOHOL DEHYDROGENASE-LIKE PROTEIN C16A3.02C"/>
    <property type="match status" value="1"/>
</dbReference>